<evidence type="ECO:0000256" key="2">
    <source>
        <dbReference type="SAM" id="SignalP"/>
    </source>
</evidence>
<name>A0ABW8C3L9_9ACTN</name>
<organism evidence="3 4">
    <name type="scientific">Streptomyces fildesensis</name>
    <dbReference type="NCBI Taxonomy" id="375757"/>
    <lineage>
        <taxon>Bacteria</taxon>
        <taxon>Bacillati</taxon>
        <taxon>Actinomycetota</taxon>
        <taxon>Actinomycetes</taxon>
        <taxon>Kitasatosporales</taxon>
        <taxon>Streptomycetaceae</taxon>
        <taxon>Streptomyces</taxon>
    </lineage>
</organism>
<evidence type="ECO:0000313" key="3">
    <source>
        <dbReference type="EMBL" id="MFI9100005.1"/>
    </source>
</evidence>
<evidence type="ECO:0000313" key="4">
    <source>
        <dbReference type="Proteomes" id="UP001614394"/>
    </source>
</evidence>
<comment type="caution">
    <text evidence="3">The sequence shown here is derived from an EMBL/GenBank/DDBJ whole genome shotgun (WGS) entry which is preliminary data.</text>
</comment>
<keyword evidence="4" id="KW-1185">Reference proteome</keyword>
<proteinExistence type="predicted"/>
<accession>A0ABW8C3L9</accession>
<keyword evidence="2" id="KW-0732">Signal</keyword>
<feature type="region of interest" description="Disordered" evidence="1">
    <location>
        <begin position="87"/>
        <end position="111"/>
    </location>
</feature>
<protein>
    <submittedName>
        <fullName evidence="3">Uncharacterized protein</fullName>
    </submittedName>
</protein>
<dbReference type="RefSeq" id="WP_399644679.1">
    <property type="nucleotide sequence ID" value="NZ_JBITYG010000001.1"/>
</dbReference>
<dbReference type="Proteomes" id="UP001614394">
    <property type="component" value="Unassembled WGS sequence"/>
</dbReference>
<evidence type="ECO:0000256" key="1">
    <source>
        <dbReference type="SAM" id="MobiDB-lite"/>
    </source>
</evidence>
<feature type="compositionally biased region" description="Basic and acidic residues" evidence="1">
    <location>
        <begin position="102"/>
        <end position="111"/>
    </location>
</feature>
<feature type="signal peptide" evidence="2">
    <location>
        <begin position="1"/>
        <end position="28"/>
    </location>
</feature>
<sequence length="111" mass="11387">MRSRMVTVLGALASAALLMVAVPGSAQAATGTLTINGVDHVDPTGCFNLTPPDSSINGEVTPDDMIVKNNTDKTVVVWDSWDCSADGNNQDSTIAPGAEASVHADDSVSVE</sequence>
<reference evidence="3 4" key="1">
    <citation type="submission" date="2024-10" db="EMBL/GenBank/DDBJ databases">
        <title>The Natural Products Discovery Center: Release of the First 8490 Sequenced Strains for Exploring Actinobacteria Biosynthetic Diversity.</title>
        <authorList>
            <person name="Kalkreuter E."/>
            <person name="Kautsar S.A."/>
            <person name="Yang D."/>
            <person name="Bader C.D."/>
            <person name="Teijaro C.N."/>
            <person name="Fluegel L."/>
            <person name="Davis C.M."/>
            <person name="Simpson J.R."/>
            <person name="Lauterbach L."/>
            <person name="Steele A.D."/>
            <person name="Gui C."/>
            <person name="Meng S."/>
            <person name="Li G."/>
            <person name="Viehrig K."/>
            <person name="Ye F."/>
            <person name="Su P."/>
            <person name="Kiefer A.F."/>
            <person name="Nichols A."/>
            <person name="Cepeda A.J."/>
            <person name="Yan W."/>
            <person name="Fan B."/>
            <person name="Jiang Y."/>
            <person name="Adhikari A."/>
            <person name="Zheng C.-J."/>
            <person name="Schuster L."/>
            <person name="Cowan T.M."/>
            <person name="Smanski M.J."/>
            <person name="Chevrette M.G."/>
            <person name="De Carvalho L.P.S."/>
            <person name="Shen B."/>
        </authorList>
    </citation>
    <scope>NUCLEOTIDE SEQUENCE [LARGE SCALE GENOMIC DNA]</scope>
    <source>
        <strain evidence="3 4">NPDC053399</strain>
    </source>
</reference>
<feature type="chain" id="PRO_5045066061" evidence="2">
    <location>
        <begin position="29"/>
        <end position="111"/>
    </location>
</feature>
<gene>
    <name evidence="3" type="ORF">ACIGXA_05740</name>
</gene>
<dbReference type="EMBL" id="JBITYG010000001">
    <property type="protein sequence ID" value="MFI9100005.1"/>
    <property type="molecule type" value="Genomic_DNA"/>
</dbReference>